<dbReference type="AlphaFoldDB" id="A0AA42AYB3"/>
<reference evidence="2" key="1">
    <citation type="submission" date="2022-03" db="EMBL/GenBank/DDBJ databases">
        <title>A functionally conserved STORR gene fusion in Papaver species that diverged 16.8 million years ago.</title>
        <authorList>
            <person name="Catania T."/>
        </authorList>
    </citation>
    <scope>NUCLEOTIDE SEQUENCE</scope>
    <source>
        <strain evidence="2">S-191538</strain>
    </source>
</reference>
<gene>
    <name evidence="2" type="ORF">MKW94_022718</name>
</gene>
<dbReference type="Proteomes" id="UP001177140">
    <property type="component" value="Unassembled WGS sequence"/>
</dbReference>
<evidence type="ECO:0000313" key="2">
    <source>
        <dbReference type="EMBL" id="MCL7044429.1"/>
    </source>
</evidence>
<keyword evidence="3" id="KW-1185">Reference proteome</keyword>
<accession>A0AA42AYB3</accession>
<organism evidence="2 3">
    <name type="scientific">Papaver nudicaule</name>
    <name type="common">Iceland poppy</name>
    <dbReference type="NCBI Taxonomy" id="74823"/>
    <lineage>
        <taxon>Eukaryota</taxon>
        <taxon>Viridiplantae</taxon>
        <taxon>Streptophyta</taxon>
        <taxon>Embryophyta</taxon>
        <taxon>Tracheophyta</taxon>
        <taxon>Spermatophyta</taxon>
        <taxon>Magnoliopsida</taxon>
        <taxon>Ranunculales</taxon>
        <taxon>Papaveraceae</taxon>
        <taxon>Papaveroideae</taxon>
        <taxon>Papaver</taxon>
    </lineage>
</organism>
<keyword evidence="1" id="KW-0732">Signal</keyword>
<comment type="caution">
    <text evidence="2">The sequence shown here is derived from an EMBL/GenBank/DDBJ whole genome shotgun (WGS) entry which is preliminary data.</text>
</comment>
<feature type="signal peptide" evidence="1">
    <location>
        <begin position="1"/>
        <end position="26"/>
    </location>
</feature>
<evidence type="ECO:0000256" key="1">
    <source>
        <dbReference type="SAM" id="SignalP"/>
    </source>
</evidence>
<name>A0AA42AYB3_PAPNU</name>
<protein>
    <submittedName>
        <fullName evidence="2">Uncharacterized protein</fullName>
    </submittedName>
</protein>
<sequence>MAPPLKQFFLIALIFGFVLVSSFANAARVTRAHDPLPPGLSCHKTDYICGGPDADCAFPCYQYYHYSPGRCEAASPSDPTGTRYCCCVY</sequence>
<feature type="chain" id="PRO_5041300866" evidence="1">
    <location>
        <begin position="27"/>
        <end position="89"/>
    </location>
</feature>
<dbReference type="EMBL" id="JAJJMA010258011">
    <property type="protein sequence ID" value="MCL7044429.1"/>
    <property type="molecule type" value="Genomic_DNA"/>
</dbReference>
<proteinExistence type="predicted"/>
<evidence type="ECO:0000313" key="3">
    <source>
        <dbReference type="Proteomes" id="UP001177140"/>
    </source>
</evidence>